<accession>A0A090ETS4</accession>
<evidence type="ECO:0000313" key="3">
    <source>
        <dbReference type="Proteomes" id="UP000046373"/>
    </source>
</evidence>
<dbReference type="Proteomes" id="UP000046373">
    <property type="component" value="Unassembled WGS sequence"/>
</dbReference>
<reference evidence="2 3" key="1">
    <citation type="submission" date="2014-08" db="EMBL/GenBank/DDBJ databases">
        <authorList>
            <person name="Moulin Lionel"/>
        </authorList>
    </citation>
    <scope>NUCLEOTIDE SEQUENCE [LARGE SCALE GENOMIC DNA]</scope>
</reference>
<protein>
    <submittedName>
        <fullName evidence="2">Uncharacterized protein</fullName>
    </submittedName>
</protein>
<feature type="compositionally biased region" description="Gly residues" evidence="1">
    <location>
        <begin position="34"/>
        <end position="47"/>
    </location>
</feature>
<evidence type="ECO:0000313" key="2">
    <source>
        <dbReference type="EMBL" id="CDX34994.1"/>
    </source>
</evidence>
<dbReference type="AlphaFoldDB" id="A0A090ETS4"/>
<sequence>MERSAEEAGFYESGRNRLVVPASASFKANDDGVGKGGSGGGSGGGGDTPTLDPIIKGLIDRLPPPGSNWTKAKRKLWL</sequence>
<proteinExistence type="predicted"/>
<feature type="region of interest" description="Disordered" evidence="1">
    <location>
        <begin position="23"/>
        <end position="78"/>
    </location>
</feature>
<evidence type="ECO:0000256" key="1">
    <source>
        <dbReference type="SAM" id="MobiDB-lite"/>
    </source>
</evidence>
<organism evidence="2 3">
    <name type="scientific">Mesorhizobium plurifarium</name>
    <dbReference type="NCBI Taxonomy" id="69974"/>
    <lineage>
        <taxon>Bacteria</taxon>
        <taxon>Pseudomonadati</taxon>
        <taxon>Pseudomonadota</taxon>
        <taxon>Alphaproteobacteria</taxon>
        <taxon>Hyphomicrobiales</taxon>
        <taxon>Phyllobacteriaceae</taxon>
        <taxon>Mesorhizobium</taxon>
    </lineage>
</organism>
<dbReference type="EMBL" id="CCNB01000012">
    <property type="protein sequence ID" value="CDX34994.1"/>
    <property type="molecule type" value="Genomic_DNA"/>
</dbReference>
<name>A0A090ETS4_MESPL</name>
<gene>
    <name evidence="2" type="ORF">MPLDJ20_20024</name>
</gene>